<dbReference type="EMBL" id="JABFCT010000016">
    <property type="protein sequence ID" value="KAF5869641.1"/>
    <property type="molecule type" value="Genomic_DNA"/>
</dbReference>
<evidence type="ECO:0000256" key="6">
    <source>
        <dbReference type="SAM" id="MobiDB-lite"/>
    </source>
</evidence>
<dbReference type="InterPro" id="IPR052337">
    <property type="entry name" value="SAT4-like"/>
</dbReference>
<accession>A0A8H6EEW1</accession>
<keyword evidence="2 7" id="KW-0812">Transmembrane</keyword>
<dbReference type="GeneID" id="59264862"/>
<feature type="compositionally biased region" description="Basic and acidic residues" evidence="6">
    <location>
        <begin position="343"/>
        <end position="356"/>
    </location>
</feature>
<dbReference type="PANTHER" id="PTHR33048">
    <property type="entry name" value="PTH11-LIKE INTEGRAL MEMBRANE PROTEIN (AFU_ORTHOLOGUE AFUA_5G11245)"/>
    <property type="match status" value="1"/>
</dbReference>
<feature type="transmembrane region" description="Helical" evidence="7">
    <location>
        <begin position="12"/>
        <end position="36"/>
    </location>
</feature>
<gene>
    <name evidence="9" type="ORF">Bfra_010838</name>
</gene>
<dbReference type="Pfam" id="PF20684">
    <property type="entry name" value="Fung_rhodopsin"/>
    <property type="match status" value="1"/>
</dbReference>
<evidence type="ECO:0000256" key="1">
    <source>
        <dbReference type="ARBA" id="ARBA00004141"/>
    </source>
</evidence>
<evidence type="ECO:0000256" key="7">
    <source>
        <dbReference type="SAM" id="Phobius"/>
    </source>
</evidence>
<organism evidence="9 10">
    <name type="scientific">Botrytis fragariae</name>
    <dbReference type="NCBI Taxonomy" id="1964551"/>
    <lineage>
        <taxon>Eukaryota</taxon>
        <taxon>Fungi</taxon>
        <taxon>Dikarya</taxon>
        <taxon>Ascomycota</taxon>
        <taxon>Pezizomycotina</taxon>
        <taxon>Leotiomycetes</taxon>
        <taxon>Helotiales</taxon>
        <taxon>Sclerotiniaceae</taxon>
        <taxon>Botrytis</taxon>
    </lineage>
</organism>
<name>A0A8H6EEW1_9HELO</name>
<sequence length="409" mass="45506">MSSGDELNDTRVHLLLVGTILPTALGTTFVAGRLYTRGVITRNWGWDDFCIVIAWILTILVAVNNALFCSYGGGRHVELQTPSDIEPFFILAFVSRILYQVSLMTVRVAICLVYSRIFQDRLSRIIVYSLLAFQIVSTIPLTLIVIFQCDPIVSQWDLSVEQVRCIDPLPGIIAFTTCSVFSDVALILFVVPRVLPLKINKRQKATLVAIVSFGILVIIASIIRFIRSKPIFTSRDYTWDLWEITTWSSIELNTALFCVSAPCLRPLVRKMVPDITWLKSAATASRSQATTVGRRRKSSAVGLQGNSGNVKIGGEEMPQNDFRMASRFTVGGSLSSLNNDRPGMGRKERSRGRGREEWEMSVLGSRKGSRAVVDEEDWIGLVDDGTDEEERIRDRVRELSGVPVVGVGT</sequence>
<feature type="transmembrane region" description="Helical" evidence="7">
    <location>
        <begin position="88"/>
        <end position="113"/>
    </location>
</feature>
<dbReference type="InterPro" id="IPR049326">
    <property type="entry name" value="Rhodopsin_dom_fungi"/>
</dbReference>
<dbReference type="OrthoDB" id="444631at2759"/>
<feature type="domain" description="Rhodopsin" evidence="8">
    <location>
        <begin position="33"/>
        <end position="270"/>
    </location>
</feature>
<evidence type="ECO:0000256" key="4">
    <source>
        <dbReference type="ARBA" id="ARBA00023136"/>
    </source>
</evidence>
<feature type="region of interest" description="Disordered" evidence="6">
    <location>
        <begin position="288"/>
        <end position="316"/>
    </location>
</feature>
<dbReference type="PANTHER" id="PTHR33048:SF108">
    <property type="entry name" value="INTEGRAL MEMBRANE PROTEIN"/>
    <property type="match status" value="1"/>
</dbReference>
<comment type="subcellular location">
    <subcellularLocation>
        <location evidence="1">Membrane</location>
        <topology evidence="1">Multi-pass membrane protein</topology>
    </subcellularLocation>
</comment>
<protein>
    <submittedName>
        <fullName evidence="9">Putative integral membrane protein</fullName>
    </submittedName>
</protein>
<proteinExistence type="inferred from homology"/>
<keyword evidence="4 7" id="KW-0472">Membrane</keyword>
<dbReference type="AlphaFoldDB" id="A0A8H6EEW1"/>
<feature type="region of interest" description="Disordered" evidence="6">
    <location>
        <begin position="333"/>
        <end position="356"/>
    </location>
</feature>
<evidence type="ECO:0000256" key="3">
    <source>
        <dbReference type="ARBA" id="ARBA00022989"/>
    </source>
</evidence>
<dbReference type="RefSeq" id="XP_037188589.1">
    <property type="nucleotide sequence ID" value="XM_037341170.1"/>
</dbReference>
<comment type="caution">
    <text evidence="9">The sequence shown here is derived from an EMBL/GenBank/DDBJ whole genome shotgun (WGS) entry which is preliminary data.</text>
</comment>
<feature type="transmembrane region" description="Helical" evidence="7">
    <location>
        <begin position="48"/>
        <end position="68"/>
    </location>
</feature>
<keyword evidence="3 7" id="KW-1133">Transmembrane helix</keyword>
<dbReference type="Proteomes" id="UP000531561">
    <property type="component" value="Unassembled WGS sequence"/>
</dbReference>
<keyword evidence="10" id="KW-1185">Reference proteome</keyword>
<feature type="transmembrane region" description="Helical" evidence="7">
    <location>
        <begin position="207"/>
        <end position="226"/>
    </location>
</feature>
<evidence type="ECO:0000313" key="10">
    <source>
        <dbReference type="Proteomes" id="UP000531561"/>
    </source>
</evidence>
<evidence type="ECO:0000256" key="5">
    <source>
        <dbReference type="ARBA" id="ARBA00038359"/>
    </source>
</evidence>
<evidence type="ECO:0000256" key="2">
    <source>
        <dbReference type="ARBA" id="ARBA00022692"/>
    </source>
</evidence>
<feature type="transmembrane region" description="Helical" evidence="7">
    <location>
        <begin position="125"/>
        <end position="148"/>
    </location>
</feature>
<evidence type="ECO:0000259" key="8">
    <source>
        <dbReference type="Pfam" id="PF20684"/>
    </source>
</evidence>
<dbReference type="GO" id="GO:0016020">
    <property type="term" value="C:membrane"/>
    <property type="evidence" value="ECO:0007669"/>
    <property type="project" value="UniProtKB-SubCell"/>
</dbReference>
<comment type="similarity">
    <text evidence="5">Belongs to the SAT4 family.</text>
</comment>
<reference evidence="9 10" key="1">
    <citation type="journal article" date="2020" name="Phytopathology">
        <title>A high-quality genome resource of Botrytis fragariae, a new and rapidly spreading fungal pathogen causing strawberry gray mold in the U.S.A.</title>
        <authorList>
            <person name="Wu Y."/>
            <person name="Saski C.A."/>
            <person name="Schnabel G."/>
            <person name="Xiao S."/>
            <person name="Hu M."/>
        </authorList>
    </citation>
    <scope>NUCLEOTIDE SEQUENCE [LARGE SCALE GENOMIC DNA]</scope>
    <source>
        <strain evidence="9 10">BVB16</strain>
    </source>
</reference>
<feature type="transmembrane region" description="Helical" evidence="7">
    <location>
        <begin position="168"/>
        <end position="195"/>
    </location>
</feature>
<evidence type="ECO:0000313" key="9">
    <source>
        <dbReference type="EMBL" id="KAF5869641.1"/>
    </source>
</evidence>